<reference evidence="1" key="1">
    <citation type="journal article" date="2012" name="Science">
        <title>Fermentation, hydrogen, and sulfur metabolism in multiple uncultivated bacterial phyla.</title>
        <authorList>
            <person name="Wrighton K.C."/>
            <person name="Thomas B.C."/>
            <person name="Sharon I."/>
            <person name="Miller C.S."/>
            <person name="Castelle C.J."/>
            <person name="VerBerkmoes N.C."/>
            <person name="Wilkins M.J."/>
            <person name="Hettich R.L."/>
            <person name="Lipton M.S."/>
            <person name="Williams K.H."/>
            <person name="Long P.E."/>
            <person name="Banfield J.F."/>
        </authorList>
    </citation>
    <scope>NUCLEOTIDE SEQUENCE [LARGE SCALE GENOMIC DNA]</scope>
</reference>
<feature type="non-terminal residue" evidence="1">
    <location>
        <position position="398"/>
    </location>
</feature>
<gene>
    <name evidence="1" type="ORF">ACD_78C00373G0001</name>
</gene>
<dbReference type="EMBL" id="AMFJ01034373">
    <property type="protein sequence ID" value="EKD29520.1"/>
    <property type="molecule type" value="Genomic_DNA"/>
</dbReference>
<sequence length="398" mass="46229">MYPIPPTETLVETKTCRHCAVSFPITDKDLEFYEKVSPVFNGQKYLIPTPTLCPDCRQQRRLSFRNERKLYKRKCDATGRDIISIYSPDKPFKVYHQDFWWSDKWDPMEHGRDFDFGRGFFEQFGELMGEVPHMSISIDNSVNSDYSNFILNSKNCYLVYGAGNCEDMIYADFVINCKQSMDCSHTNDCISCYEAINCDECFGCSYSINCSNCTDCIGCSDCTWCKYCIRCTDLQNTEYAIDNTPVTKEAYLKEFAVIQKTNWLYKETSQVNNIGSENVTGSHIINSQNCHECRDITDSQDLRFCHFVSNGSDCYDLDFMWSLWGELGYELCTSAGTKYSFWTYICRMCTRIFLSQECRSCEDCFGCIGLRNAQYCILNKQYTKEEYEALVPKIIKHM</sequence>
<dbReference type="AlphaFoldDB" id="K1XGV1"/>
<organism evidence="1">
    <name type="scientific">uncultured bacterium</name>
    <name type="common">gcode 4</name>
    <dbReference type="NCBI Taxonomy" id="1234023"/>
    <lineage>
        <taxon>Bacteria</taxon>
        <taxon>environmental samples</taxon>
    </lineage>
</organism>
<protein>
    <submittedName>
        <fullName evidence="1">Uncharacterized protein</fullName>
    </submittedName>
</protein>
<proteinExistence type="predicted"/>
<evidence type="ECO:0000313" key="1">
    <source>
        <dbReference type="EMBL" id="EKD29520.1"/>
    </source>
</evidence>
<accession>K1XGV1</accession>
<name>K1XGV1_9BACT</name>
<comment type="caution">
    <text evidence="1">The sequence shown here is derived from an EMBL/GenBank/DDBJ whole genome shotgun (WGS) entry which is preliminary data.</text>
</comment>